<accession>H1KG39</accession>
<dbReference type="PATRIC" id="fig|882800.3.peg.1573"/>
<dbReference type="SUPFAM" id="SSF52540">
    <property type="entry name" value="P-loop containing nucleoside triphosphate hydrolases"/>
    <property type="match status" value="1"/>
</dbReference>
<sequence length="182" mass="19378">MHPRDLNSHGRSRGAFKAWGLGLIEDLCRGRAGEIPSQRARASFPLGGPPGCGKTYFGMALARTSGLPFPGRLPGAVAGARDGHLGHTLAAMRQIFRVGREPCVALIGEFGSIGDRETFASRRRDYSGQVVNALQELLDGAVSREGMVVMGRRTPRTASPRTSVAPASWTGTSASACRVWMT</sequence>
<gene>
    <name evidence="2" type="ORF">MetexDRAFT_1601</name>
</gene>
<dbReference type="InterPro" id="IPR027417">
    <property type="entry name" value="P-loop_NTPase"/>
</dbReference>
<dbReference type="GO" id="GO:0005524">
    <property type="term" value="F:ATP binding"/>
    <property type="evidence" value="ECO:0007669"/>
    <property type="project" value="InterPro"/>
</dbReference>
<dbReference type="EMBL" id="AGJK01000030">
    <property type="protein sequence ID" value="EHP93471.1"/>
    <property type="molecule type" value="Genomic_DNA"/>
</dbReference>
<feature type="domain" description="ATPase AAA-type core" evidence="1">
    <location>
        <begin position="46"/>
        <end position="149"/>
    </location>
</feature>
<organism evidence="2 3">
    <name type="scientific">Methylorubrum extorquens DSM 13060</name>
    <dbReference type="NCBI Taxonomy" id="882800"/>
    <lineage>
        <taxon>Bacteria</taxon>
        <taxon>Pseudomonadati</taxon>
        <taxon>Pseudomonadota</taxon>
        <taxon>Alphaproteobacteria</taxon>
        <taxon>Hyphomicrobiales</taxon>
        <taxon>Methylobacteriaceae</taxon>
        <taxon>Methylorubrum</taxon>
    </lineage>
</organism>
<dbReference type="Gene3D" id="3.40.50.300">
    <property type="entry name" value="P-loop containing nucleotide triphosphate hydrolases"/>
    <property type="match status" value="1"/>
</dbReference>
<dbReference type="Proteomes" id="UP000004382">
    <property type="component" value="Unassembled WGS sequence"/>
</dbReference>
<evidence type="ECO:0000259" key="1">
    <source>
        <dbReference type="Pfam" id="PF00004"/>
    </source>
</evidence>
<dbReference type="InterPro" id="IPR003959">
    <property type="entry name" value="ATPase_AAA_core"/>
</dbReference>
<comment type="caution">
    <text evidence="2">The sequence shown here is derived from an EMBL/GenBank/DDBJ whole genome shotgun (WGS) entry which is preliminary data.</text>
</comment>
<proteinExistence type="predicted"/>
<evidence type="ECO:0000313" key="2">
    <source>
        <dbReference type="EMBL" id="EHP93471.1"/>
    </source>
</evidence>
<dbReference type="Pfam" id="PF00004">
    <property type="entry name" value="AAA"/>
    <property type="match status" value="1"/>
</dbReference>
<reference evidence="2 3" key="1">
    <citation type="submission" date="2011-09" db="EMBL/GenBank/DDBJ databases">
        <title>The draft genome of Methylobacterium extorquens DSM 13060.</title>
        <authorList>
            <consortium name="US DOE Joint Genome Institute (JGI-PGF)"/>
            <person name="Lucas S."/>
            <person name="Han J."/>
            <person name="Lapidus A."/>
            <person name="Cheng J.-F."/>
            <person name="Goodwin L."/>
            <person name="Pitluck S."/>
            <person name="Peters L."/>
            <person name="Land M.L."/>
            <person name="Hauser L."/>
            <person name="Koskimaki J."/>
            <person name="Halonen O."/>
            <person name="Pirttila A."/>
            <person name="Frank C."/>
            <person name="Woyke T.J."/>
        </authorList>
    </citation>
    <scope>NUCLEOTIDE SEQUENCE [LARGE SCALE GENOMIC DNA]</scope>
    <source>
        <strain evidence="2 3">DSM 13060</strain>
    </source>
</reference>
<dbReference type="AlphaFoldDB" id="H1KG39"/>
<protein>
    <submittedName>
        <fullName evidence="2">AAA ATPase central domain protein</fullName>
    </submittedName>
</protein>
<evidence type="ECO:0000313" key="3">
    <source>
        <dbReference type="Proteomes" id="UP000004382"/>
    </source>
</evidence>
<dbReference type="GO" id="GO:0016887">
    <property type="term" value="F:ATP hydrolysis activity"/>
    <property type="evidence" value="ECO:0007669"/>
    <property type="project" value="InterPro"/>
</dbReference>
<name>H1KG39_METEX</name>